<dbReference type="RefSeq" id="WP_090847873.1">
    <property type="nucleotide sequence ID" value="NZ_FMZL01000038.1"/>
</dbReference>
<organism evidence="8 9">
    <name type="scientific">Parafannyhessea umbonata</name>
    <dbReference type="NCBI Taxonomy" id="604330"/>
    <lineage>
        <taxon>Bacteria</taxon>
        <taxon>Bacillati</taxon>
        <taxon>Actinomycetota</taxon>
        <taxon>Coriobacteriia</taxon>
        <taxon>Coriobacteriales</taxon>
        <taxon>Atopobiaceae</taxon>
        <taxon>Parafannyhessea</taxon>
    </lineage>
</organism>
<gene>
    <name evidence="8" type="ORF">SAMN04487824_1382</name>
</gene>
<accession>A0A1G6NKV1</accession>
<dbReference type="STRING" id="604330.SAMN04489857_0713"/>
<feature type="transmembrane region" description="Helical" evidence="7">
    <location>
        <begin position="45"/>
        <end position="67"/>
    </location>
</feature>
<dbReference type="Proteomes" id="UP000198528">
    <property type="component" value="Unassembled WGS sequence"/>
</dbReference>
<feature type="transmembrane region" description="Helical" evidence="7">
    <location>
        <begin position="79"/>
        <end position="104"/>
    </location>
</feature>
<protein>
    <submittedName>
        <fullName evidence="8">Uncharacterized protein</fullName>
    </submittedName>
</protein>
<reference evidence="9" key="1">
    <citation type="submission" date="2016-10" db="EMBL/GenBank/DDBJ databases">
        <authorList>
            <person name="Varghese N."/>
            <person name="Submissions S."/>
        </authorList>
    </citation>
    <scope>NUCLEOTIDE SEQUENCE [LARGE SCALE GENOMIC DNA]</scope>
    <source>
        <strain evidence="9">DSM 22619</strain>
    </source>
</reference>
<feature type="transmembrane region" description="Helical" evidence="7">
    <location>
        <begin position="116"/>
        <end position="138"/>
    </location>
</feature>
<dbReference type="NCBIfam" id="TIGR00374">
    <property type="entry name" value="flippase-like domain"/>
    <property type="match status" value="1"/>
</dbReference>
<feature type="transmembrane region" description="Helical" evidence="7">
    <location>
        <begin position="343"/>
        <end position="364"/>
    </location>
</feature>
<dbReference type="InterPro" id="IPR022791">
    <property type="entry name" value="L-PG_synthase/AglD"/>
</dbReference>
<keyword evidence="4 7" id="KW-1133">Transmembrane helix</keyword>
<name>A0A1G6NKV1_9ACTN</name>
<evidence type="ECO:0000256" key="7">
    <source>
        <dbReference type="SAM" id="Phobius"/>
    </source>
</evidence>
<evidence type="ECO:0000256" key="4">
    <source>
        <dbReference type="ARBA" id="ARBA00022989"/>
    </source>
</evidence>
<keyword evidence="2" id="KW-1003">Cell membrane</keyword>
<evidence type="ECO:0000313" key="9">
    <source>
        <dbReference type="Proteomes" id="UP000198528"/>
    </source>
</evidence>
<evidence type="ECO:0000256" key="6">
    <source>
        <dbReference type="SAM" id="MobiDB-lite"/>
    </source>
</evidence>
<feature type="transmembrane region" description="Helical" evidence="7">
    <location>
        <begin position="266"/>
        <end position="288"/>
    </location>
</feature>
<dbReference type="PANTHER" id="PTHR37693:SF1">
    <property type="entry name" value="INTEGRAL MEMBRANE PROTEIN"/>
    <property type="match status" value="1"/>
</dbReference>
<feature type="transmembrane region" description="Helical" evidence="7">
    <location>
        <begin position="190"/>
        <end position="218"/>
    </location>
</feature>
<evidence type="ECO:0000256" key="5">
    <source>
        <dbReference type="ARBA" id="ARBA00023136"/>
    </source>
</evidence>
<dbReference type="EMBL" id="FMZL01000038">
    <property type="protein sequence ID" value="SDC67916.1"/>
    <property type="molecule type" value="Genomic_DNA"/>
</dbReference>
<feature type="transmembrane region" description="Helical" evidence="7">
    <location>
        <begin position="158"/>
        <end position="178"/>
    </location>
</feature>
<sequence>MAEEKNTNRTKPKVPLKVSAPHVSGGTAGAASDNEDNKNSARKGALFLVAVVGVYVIYLVFSGQMGQFLDALGSVDGSWVLKACLCFGMYYVFGVLAYGIAVYLDHDSPLGVRDLMSVEASGVFFGNLTPMMAGSVPSQIYRMTRSGLDVGEASATQFTRFIAFQFGVVLFAAIMLVAKAEYFFQTYGDLFFLNIVVFTVHFLELAGIFVICLCPRFVMRVGNWAIRIATRHNWLKDPKHWDDMVNVQVMEFANAFKNAASDLPSMALTLLVTMAQLGSLYMIPWFVLRGFGIRADFLECLAAGSMVQMVSSAVPLPGGTGGAEGGFLMFYGHMFGRSASAGFLIWRIVTFFGPTLLAAPLLGLRSNGGPSIYARVQKAKARLHAKGSRSSRAKGTATISGSMLRQKAKGVPTAGTTGKTAAKQGPVAVPGGIRVPMRKKPRQAPKADAASAQGEKDSPAQ</sequence>
<dbReference type="PANTHER" id="PTHR37693">
    <property type="entry name" value="PHOSPHATIDYLGLYCEROL LYSYLTRANSFERASE"/>
    <property type="match status" value="1"/>
</dbReference>
<feature type="region of interest" description="Disordered" evidence="6">
    <location>
        <begin position="1"/>
        <end position="38"/>
    </location>
</feature>
<evidence type="ECO:0000313" key="8">
    <source>
        <dbReference type="EMBL" id="SDC67916.1"/>
    </source>
</evidence>
<evidence type="ECO:0000256" key="3">
    <source>
        <dbReference type="ARBA" id="ARBA00022692"/>
    </source>
</evidence>
<feature type="compositionally biased region" description="Low complexity" evidence="6">
    <location>
        <begin position="409"/>
        <end position="425"/>
    </location>
</feature>
<keyword evidence="5 7" id="KW-0472">Membrane</keyword>
<proteinExistence type="predicted"/>
<evidence type="ECO:0000256" key="1">
    <source>
        <dbReference type="ARBA" id="ARBA00004651"/>
    </source>
</evidence>
<comment type="subcellular location">
    <subcellularLocation>
        <location evidence="1">Cell membrane</location>
        <topology evidence="1">Multi-pass membrane protein</topology>
    </subcellularLocation>
</comment>
<dbReference type="Pfam" id="PF03706">
    <property type="entry name" value="LPG_synthase_TM"/>
    <property type="match status" value="1"/>
</dbReference>
<dbReference type="AlphaFoldDB" id="A0A1G6NKV1"/>
<keyword evidence="9" id="KW-1185">Reference proteome</keyword>
<evidence type="ECO:0000256" key="2">
    <source>
        <dbReference type="ARBA" id="ARBA00022475"/>
    </source>
</evidence>
<keyword evidence="3 7" id="KW-0812">Transmembrane</keyword>
<dbReference type="GO" id="GO:0005886">
    <property type="term" value="C:plasma membrane"/>
    <property type="evidence" value="ECO:0007669"/>
    <property type="project" value="UniProtKB-SubCell"/>
</dbReference>
<feature type="region of interest" description="Disordered" evidence="6">
    <location>
        <begin position="384"/>
        <end position="461"/>
    </location>
</feature>
<feature type="transmembrane region" description="Helical" evidence="7">
    <location>
        <begin position="300"/>
        <end position="323"/>
    </location>
</feature>